<proteinExistence type="predicted"/>
<evidence type="ECO:0000256" key="3">
    <source>
        <dbReference type="SAM" id="MobiDB-lite"/>
    </source>
</evidence>
<organism evidence="4 5">
    <name type="scientific">Kineosporia mesophila</name>
    <dbReference type="NCBI Taxonomy" id="566012"/>
    <lineage>
        <taxon>Bacteria</taxon>
        <taxon>Bacillati</taxon>
        <taxon>Actinomycetota</taxon>
        <taxon>Actinomycetes</taxon>
        <taxon>Kineosporiales</taxon>
        <taxon>Kineosporiaceae</taxon>
        <taxon>Kineosporia</taxon>
    </lineage>
</organism>
<reference evidence="5" key="1">
    <citation type="journal article" date="2019" name="Int. J. Syst. Evol. Microbiol.">
        <title>The Global Catalogue of Microorganisms (GCM) 10K type strain sequencing project: providing services to taxonomists for standard genome sequencing and annotation.</title>
        <authorList>
            <consortium name="The Broad Institute Genomics Platform"/>
            <consortium name="The Broad Institute Genome Sequencing Center for Infectious Disease"/>
            <person name="Wu L."/>
            <person name="Ma J."/>
        </authorList>
    </citation>
    <scope>NUCLEOTIDE SEQUENCE [LARGE SCALE GENOMIC DNA]</scope>
    <source>
        <strain evidence="5">JCM 16902</strain>
    </source>
</reference>
<comment type="caution">
    <text evidence="4">The sequence shown here is derived from an EMBL/GenBank/DDBJ whole genome shotgun (WGS) entry which is preliminary data.</text>
</comment>
<dbReference type="SUPFAM" id="SSF53800">
    <property type="entry name" value="Chelatase"/>
    <property type="match status" value="1"/>
</dbReference>
<accession>A0ABP6Z0G7</accession>
<dbReference type="PANTHER" id="PTHR33542">
    <property type="entry name" value="SIROHYDROCHLORIN FERROCHELATASE, CHLOROPLASTIC"/>
    <property type="match status" value="1"/>
</dbReference>
<name>A0ABP6Z0G7_9ACTN</name>
<gene>
    <name evidence="4" type="ORF">GCM10022223_08450</name>
</gene>
<evidence type="ECO:0000313" key="5">
    <source>
        <dbReference type="Proteomes" id="UP001501074"/>
    </source>
</evidence>
<feature type="region of interest" description="Disordered" evidence="3">
    <location>
        <begin position="1"/>
        <end position="29"/>
    </location>
</feature>
<dbReference type="PANTHER" id="PTHR33542:SF5">
    <property type="entry name" value="FERROCHELATASE CHE1"/>
    <property type="match status" value="1"/>
</dbReference>
<keyword evidence="1" id="KW-0479">Metal-binding</keyword>
<protein>
    <recommendedName>
        <fullName evidence="6">Sirohydrochlorin ferrochelatase</fullName>
    </recommendedName>
</protein>
<sequence length="285" mass="29138">MDSPHRTNDADSNQDAGSQPAGLPLRPVFSSGRVTGNTSGFRPVVPDFPVMSAPVLVACSHGTRSPAGREVIEQFRADLARARPGLRVEAAHVDVQEPFVADVVDRLKAEDVPLVVVPLLLSTGFHVKTDIGNAVASAPGLARAAAPLGPDPRLLEVLHDRLAEAGAAPGDAIVLAAAGSSDPAALRAVEETAAALSRSREGALVVPAYAAAGSPTVADAVARLREEHPGTPVTIAGYLLAPGQFVSKIETAGADRVTAPMAPHPVLAELALSRYDAAAAGLRGV</sequence>
<keyword evidence="2" id="KW-0456">Lyase</keyword>
<dbReference type="InterPro" id="IPR002762">
    <property type="entry name" value="CbiX-like"/>
</dbReference>
<dbReference type="Proteomes" id="UP001501074">
    <property type="component" value="Unassembled WGS sequence"/>
</dbReference>
<evidence type="ECO:0008006" key="6">
    <source>
        <dbReference type="Google" id="ProtNLM"/>
    </source>
</evidence>
<dbReference type="EMBL" id="BAAAZO010000001">
    <property type="protein sequence ID" value="GAA3595598.1"/>
    <property type="molecule type" value="Genomic_DNA"/>
</dbReference>
<keyword evidence="5" id="KW-1185">Reference proteome</keyword>
<evidence type="ECO:0000256" key="2">
    <source>
        <dbReference type="ARBA" id="ARBA00023239"/>
    </source>
</evidence>
<dbReference type="InterPro" id="IPR050963">
    <property type="entry name" value="Sirohydro_Cobaltochel/CbiX"/>
</dbReference>
<dbReference type="Pfam" id="PF01903">
    <property type="entry name" value="CbiX"/>
    <property type="match status" value="2"/>
</dbReference>
<evidence type="ECO:0000256" key="1">
    <source>
        <dbReference type="ARBA" id="ARBA00022723"/>
    </source>
</evidence>
<dbReference type="Gene3D" id="3.40.50.1400">
    <property type="match status" value="2"/>
</dbReference>
<evidence type="ECO:0000313" key="4">
    <source>
        <dbReference type="EMBL" id="GAA3595598.1"/>
    </source>
</evidence>